<dbReference type="Pfam" id="PF20504">
    <property type="entry name" value="IntS14_C"/>
    <property type="match status" value="1"/>
</dbReference>
<dbReference type="InterPro" id="IPR046471">
    <property type="entry name" value="IntS14_C"/>
</dbReference>
<dbReference type="InterPro" id="IPR002035">
    <property type="entry name" value="VWF_A"/>
</dbReference>
<proteinExistence type="inferred from homology"/>
<dbReference type="PANTHER" id="PTHR13532">
    <property type="match status" value="1"/>
</dbReference>
<gene>
    <name evidence="9" type="ORF">ACJMK2_044709</name>
</gene>
<dbReference type="GO" id="GO:0005634">
    <property type="term" value="C:nucleus"/>
    <property type="evidence" value="ECO:0007669"/>
    <property type="project" value="UniProtKB-SubCell"/>
</dbReference>
<evidence type="ECO:0000256" key="5">
    <source>
        <dbReference type="SAM" id="MobiDB-lite"/>
    </source>
</evidence>
<dbReference type="Proteomes" id="UP001634394">
    <property type="component" value="Unassembled WGS sequence"/>
</dbReference>
<dbReference type="EMBL" id="JBJQND010000009">
    <property type="protein sequence ID" value="KAL3867512.1"/>
    <property type="molecule type" value="Genomic_DNA"/>
</dbReference>
<protein>
    <recommendedName>
        <fullName evidence="2">Integrator complex subunit 14</fullName>
    </recommendedName>
</protein>
<keyword evidence="3" id="KW-0539">Nucleus</keyword>
<evidence type="ECO:0000259" key="7">
    <source>
        <dbReference type="Pfam" id="PF19435"/>
    </source>
</evidence>
<evidence type="ECO:0000256" key="1">
    <source>
        <dbReference type="ARBA" id="ARBA00004123"/>
    </source>
</evidence>
<evidence type="ECO:0000256" key="3">
    <source>
        <dbReference type="ARBA" id="ARBA00023242"/>
    </source>
</evidence>
<dbReference type="SUPFAM" id="SSF53300">
    <property type="entry name" value="vWA-like"/>
    <property type="match status" value="1"/>
</dbReference>
<evidence type="ECO:0000313" key="10">
    <source>
        <dbReference type="Proteomes" id="UP001634394"/>
    </source>
</evidence>
<evidence type="ECO:0000259" key="8">
    <source>
        <dbReference type="Pfam" id="PF20504"/>
    </source>
</evidence>
<evidence type="ECO:0000256" key="4">
    <source>
        <dbReference type="ARBA" id="ARBA00061449"/>
    </source>
</evidence>
<organism evidence="9 10">
    <name type="scientific">Sinanodonta woodiana</name>
    <name type="common">Chinese pond mussel</name>
    <name type="synonym">Anodonta woodiana</name>
    <dbReference type="NCBI Taxonomy" id="1069815"/>
    <lineage>
        <taxon>Eukaryota</taxon>
        <taxon>Metazoa</taxon>
        <taxon>Spiralia</taxon>
        <taxon>Lophotrochozoa</taxon>
        <taxon>Mollusca</taxon>
        <taxon>Bivalvia</taxon>
        <taxon>Autobranchia</taxon>
        <taxon>Heteroconchia</taxon>
        <taxon>Palaeoheterodonta</taxon>
        <taxon>Unionida</taxon>
        <taxon>Unionoidea</taxon>
        <taxon>Unionidae</taxon>
        <taxon>Unioninae</taxon>
        <taxon>Sinanodonta</taxon>
    </lineage>
</organism>
<name>A0ABD3W0V9_SINWO</name>
<dbReference type="PANTHER" id="PTHR13532:SF3">
    <property type="entry name" value="INTEGRATOR COMPLEX SUBUNIT 14"/>
    <property type="match status" value="1"/>
</dbReference>
<sequence>MPTVIALDVSLSMTRPVTIGDSTEEFQRRHLAIHGINTLLDHFTLNCKLEFTSVVIFSYLWEQLVPFTRDVETIKTALTKLDEYNKTCFETVLAGISTLVVEEWGTATSVQVILITDGNMGVGPGSLKETIKKWKGIQAGEVTDEKCPLPFPFPTKLHVMCIANPNDPGLSDVIPLYQQLIDLSNKGGEVHVPEGNLSLSSVQAMFQRLADSCYAPYYGLLRCGNLKCNVTLFPPPERYCRQHEFKLVQRSICSTLEICGFMDLHDVSSPPTLSRHLVLPSAPKADKLHREEKDETEKSKEEEEDNAADDGKVPSFTVLLHGSLKVEGMVAITKVGEDWFGMLYSWADSKKKSSLMLSLFEPGAEAVTWIGDINNLAPISDFTENPYGEDDNRTPFPVRPLDKRSYAQSCVVWIKAVGLQADMQKVIRHAKKLPDKQQQFYKELNRIRKAALAFGFHELLDAMGAMLERECTMLPGTAHPDAALQLTHAATKLRSEMSTDPALHIMPLRTNFTTDTDS</sequence>
<dbReference type="Pfam" id="PF13519">
    <property type="entry name" value="VWA_2"/>
    <property type="match status" value="1"/>
</dbReference>
<dbReference type="AlphaFoldDB" id="A0ABD3W0V9"/>
<dbReference type="InterPro" id="IPR036465">
    <property type="entry name" value="vWFA_dom_sf"/>
</dbReference>
<evidence type="ECO:0000259" key="6">
    <source>
        <dbReference type="Pfam" id="PF13519"/>
    </source>
</evidence>
<reference evidence="9 10" key="1">
    <citation type="submission" date="2024-11" db="EMBL/GenBank/DDBJ databases">
        <title>Chromosome-level genome assembly of the freshwater bivalve Anodonta woodiana.</title>
        <authorList>
            <person name="Chen X."/>
        </authorList>
    </citation>
    <scope>NUCLEOTIDE SEQUENCE [LARGE SCALE GENOMIC DNA]</scope>
    <source>
        <strain evidence="9">MN2024</strain>
        <tissue evidence="9">Gills</tissue>
    </source>
</reference>
<dbReference type="InterPro" id="IPR045814">
    <property type="entry name" value="IntS14_b-barrel"/>
</dbReference>
<keyword evidence="10" id="KW-1185">Reference proteome</keyword>
<feature type="domain" description="Integrator complex subunit 14 C-terminal" evidence="8">
    <location>
        <begin position="411"/>
        <end position="513"/>
    </location>
</feature>
<dbReference type="Pfam" id="PF19435">
    <property type="entry name" value="IntS14_b-barrel"/>
    <property type="match status" value="1"/>
</dbReference>
<feature type="region of interest" description="Disordered" evidence="5">
    <location>
        <begin position="284"/>
        <end position="310"/>
    </location>
</feature>
<comment type="caution">
    <text evidence="9">The sequence shown here is derived from an EMBL/GenBank/DDBJ whole genome shotgun (WGS) entry which is preliminary data.</text>
</comment>
<comment type="subcellular location">
    <subcellularLocation>
        <location evidence="1">Nucleus</location>
    </subcellularLocation>
</comment>
<feature type="compositionally biased region" description="Basic and acidic residues" evidence="5">
    <location>
        <begin position="284"/>
        <end position="301"/>
    </location>
</feature>
<evidence type="ECO:0000313" key="9">
    <source>
        <dbReference type="EMBL" id="KAL3867512.1"/>
    </source>
</evidence>
<feature type="domain" description="VWFA" evidence="6">
    <location>
        <begin position="3"/>
        <end position="118"/>
    </location>
</feature>
<dbReference type="Gene3D" id="3.40.50.410">
    <property type="entry name" value="von Willebrand factor, type A domain"/>
    <property type="match status" value="1"/>
</dbReference>
<evidence type="ECO:0000256" key="2">
    <source>
        <dbReference type="ARBA" id="ARBA00016816"/>
    </source>
</evidence>
<dbReference type="InterPro" id="IPR039841">
    <property type="entry name" value="INTS14"/>
</dbReference>
<comment type="similarity">
    <text evidence="4">Belongs to the Integrator subunit 14 family.</text>
</comment>
<feature type="domain" description="Integrator complex subunit 14 beta-barrel" evidence="7">
    <location>
        <begin position="214"/>
        <end position="363"/>
    </location>
</feature>
<accession>A0ABD3W0V9</accession>